<feature type="domain" description="DJ-1/PfpI" evidence="1">
    <location>
        <begin position="3"/>
        <end position="163"/>
    </location>
</feature>
<name>A0A7V4U2N8_CALAY</name>
<dbReference type="InterPro" id="IPR006287">
    <property type="entry name" value="DJ-1"/>
</dbReference>
<dbReference type="Pfam" id="PF01965">
    <property type="entry name" value="DJ-1_PfpI"/>
    <property type="match status" value="1"/>
</dbReference>
<dbReference type="AlphaFoldDB" id="A0A7V4U2N8"/>
<dbReference type="SUPFAM" id="SSF52317">
    <property type="entry name" value="Class I glutamine amidotransferase-like"/>
    <property type="match status" value="1"/>
</dbReference>
<proteinExistence type="predicted"/>
<reference evidence="2" key="1">
    <citation type="journal article" date="2020" name="mSystems">
        <title>Genome- and Community-Level Interaction Insights into Carbon Utilization and Element Cycling Functions of Hydrothermarchaeota in Hydrothermal Sediment.</title>
        <authorList>
            <person name="Zhou Z."/>
            <person name="Liu Y."/>
            <person name="Xu W."/>
            <person name="Pan J."/>
            <person name="Luo Z.H."/>
            <person name="Li M."/>
        </authorList>
    </citation>
    <scope>NUCLEOTIDE SEQUENCE [LARGE SCALE GENOMIC DNA]</scope>
    <source>
        <strain evidence="2">HyVt-577</strain>
    </source>
</reference>
<evidence type="ECO:0000313" key="2">
    <source>
        <dbReference type="EMBL" id="HGY56548.1"/>
    </source>
</evidence>
<dbReference type="InterPro" id="IPR050325">
    <property type="entry name" value="Prot/Nucl_acid_deglycase"/>
</dbReference>
<comment type="caution">
    <text evidence="2">The sequence shown here is derived from an EMBL/GenBank/DDBJ whole genome shotgun (WGS) entry which is preliminary data.</text>
</comment>
<dbReference type="PANTHER" id="PTHR48094:SF12">
    <property type="entry name" value="PARKINSON DISEASE PROTEIN 7 HOMOLOG"/>
    <property type="match status" value="1"/>
</dbReference>
<organism evidence="2">
    <name type="scientific">Caldithrix abyssi</name>
    <dbReference type="NCBI Taxonomy" id="187145"/>
    <lineage>
        <taxon>Bacteria</taxon>
        <taxon>Pseudomonadati</taxon>
        <taxon>Calditrichota</taxon>
        <taxon>Calditrichia</taxon>
        <taxon>Calditrichales</taxon>
        <taxon>Calditrichaceae</taxon>
        <taxon>Caldithrix</taxon>
    </lineage>
</organism>
<dbReference type="GO" id="GO:0005737">
    <property type="term" value="C:cytoplasm"/>
    <property type="evidence" value="ECO:0007669"/>
    <property type="project" value="TreeGrafter"/>
</dbReference>
<dbReference type="Gene3D" id="3.40.50.880">
    <property type="match status" value="1"/>
</dbReference>
<dbReference type="NCBIfam" id="TIGR01383">
    <property type="entry name" value="not_thiJ"/>
    <property type="match status" value="1"/>
</dbReference>
<dbReference type="PANTHER" id="PTHR48094">
    <property type="entry name" value="PROTEIN/NUCLEIC ACID DEGLYCASE DJ-1-RELATED"/>
    <property type="match status" value="1"/>
</dbReference>
<accession>A0A7V4U2N8</accession>
<dbReference type="InterPro" id="IPR002818">
    <property type="entry name" value="DJ-1/PfpI"/>
</dbReference>
<dbReference type="Proteomes" id="UP000885779">
    <property type="component" value="Unassembled WGS sequence"/>
</dbReference>
<evidence type="ECO:0000259" key="1">
    <source>
        <dbReference type="Pfam" id="PF01965"/>
    </source>
</evidence>
<dbReference type="EMBL" id="DRQG01000115">
    <property type="protein sequence ID" value="HGY56548.1"/>
    <property type="molecule type" value="Genomic_DNA"/>
</dbReference>
<gene>
    <name evidence="2" type="ORF">ENK44_12640</name>
</gene>
<dbReference type="InterPro" id="IPR029062">
    <property type="entry name" value="Class_I_gatase-like"/>
</dbReference>
<protein>
    <submittedName>
        <fullName evidence="2">DJ-1/PfpI family protein</fullName>
    </submittedName>
</protein>
<dbReference type="CDD" id="cd03135">
    <property type="entry name" value="GATase1_DJ-1"/>
    <property type="match status" value="1"/>
</dbReference>
<sequence length="186" mass="19922">MPSALVLLAPGFEEIEAVTVIDLLRRAQIEVTVAALEDQTVCGSHDIRIVADTRIDGLNPDHFDVLILPGGQPGSTHLKNHPTVLEWVRKRFSSGKKIAAICAAPTVLEAAGITDGLKITSYPSESAVFSASQYIEQDVVEDGPVITSRGVGTAIDFALGIITLLKDRKTADQIAERILYSTKNSS</sequence>